<feature type="transmembrane region" description="Helical" evidence="6">
    <location>
        <begin position="38"/>
        <end position="56"/>
    </location>
</feature>
<feature type="transmembrane region" description="Helical" evidence="6">
    <location>
        <begin position="71"/>
        <end position="90"/>
    </location>
</feature>
<evidence type="ECO:0000256" key="4">
    <source>
        <dbReference type="ARBA" id="ARBA00022989"/>
    </source>
</evidence>
<keyword evidence="9" id="KW-1185">Reference proteome</keyword>
<reference evidence="8 9" key="1">
    <citation type="submission" date="2019-03" db="EMBL/GenBank/DDBJ databases">
        <title>Genomic Encyclopedia of Type Strains, Phase IV (KMG-IV): sequencing the most valuable type-strain genomes for metagenomic binning, comparative biology and taxonomic classification.</title>
        <authorList>
            <person name="Goeker M."/>
        </authorList>
    </citation>
    <scope>NUCLEOTIDE SEQUENCE [LARGE SCALE GENOMIC DNA]</scope>
    <source>
        <strain evidence="8 9">DSM 102940</strain>
    </source>
</reference>
<evidence type="ECO:0000256" key="6">
    <source>
        <dbReference type="SAM" id="Phobius"/>
    </source>
</evidence>
<gene>
    <name evidence="8" type="ORF">EV214_10519</name>
</gene>
<evidence type="ECO:0000313" key="8">
    <source>
        <dbReference type="EMBL" id="TCO77923.1"/>
    </source>
</evidence>
<evidence type="ECO:0000256" key="5">
    <source>
        <dbReference type="ARBA" id="ARBA00023136"/>
    </source>
</evidence>
<organism evidence="8 9">
    <name type="scientific">Marinisporobacter balticus</name>
    <dbReference type="NCBI Taxonomy" id="2018667"/>
    <lineage>
        <taxon>Bacteria</taxon>
        <taxon>Bacillati</taxon>
        <taxon>Bacillota</taxon>
        <taxon>Clostridia</taxon>
        <taxon>Peptostreptococcales</taxon>
        <taxon>Thermotaleaceae</taxon>
        <taxon>Marinisporobacter</taxon>
    </lineage>
</organism>
<dbReference type="PANTHER" id="PTHR32322">
    <property type="entry name" value="INNER MEMBRANE TRANSPORTER"/>
    <property type="match status" value="1"/>
</dbReference>
<dbReference type="AlphaFoldDB" id="A0A4R2KVS3"/>
<dbReference type="RefSeq" id="WP_243116561.1">
    <property type="nucleotide sequence ID" value="NZ_SLWV01000005.1"/>
</dbReference>
<feature type="transmembrane region" description="Helical" evidence="6">
    <location>
        <begin position="102"/>
        <end position="121"/>
    </location>
</feature>
<comment type="subcellular location">
    <subcellularLocation>
        <location evidence="1">Membrane</location>
        <topology evidence="1">Multi-pass membrane protein</topology>
    </subcellularLocation>
</comment>
<evidence type="ECO:0000256" key="2">
    <source>
        <dbReference type="ARBA" id="ARBA00007362"/>
    </source>
</evidence>
<evidence type="ECO:0000256" key="3">
    <source>
        <dbReference type="ARBA" id="ARBA00022692"/>
    </source>
</evidence>
<dbReference type="GO" id="GO:0016020">
    <property type="term" value="C:membrane"/>
    <property type="evidence" value="ECO:0007669"/>
    <property type="project" value="UniProtKB-SubCell"/>
</dbReference>
<feature type="domain" description="EamA" evidence="7">
    <location>
        <begin position="7"/>
        <end position="143"/>
    </location>
</feature>
<feature type="transmembrane region" description="Helical" evidence="6">
    <location>
        <begin position="194"/>
        <end position="213"/>
    </location>
</feature>
<dbReference type="SUPFAM" id="SSF103481">
    <property type="entry name" value="Multidrug resistance efflux transporter EmrE"/>
    <property type="match status" value="2"/>
</dbReference>
<protein>
    <submittedName>
        <fullName evidence="8">Putative membrane protein</fullName>
    </submittedName>
</protein>
<dbReference type="Proteomes" id="UP000294919">
    <property type="component" value="Unassembled WGS sequence"/>
</dbReference>
<evidence type="ECO:0000256" key="1">
    <source>
        <dbReference type="ARBA" id="ARBA00004141"/>
    </source>
</evidence>
<dbReference type="PANTHER" id="PTHR32322:SF2">
    <property type="entry name" value="EAMA DOMAIN-CONTAINING PROTEIN"/>
    <property type="match status" value="1"/>
</dbReference>
<feature type="transmembrane region" description="Helical" evidence="6">
    <location>
        <begin position="225"/>
        <end position="248"/>
    </location>
</feature>
<accession>A0A4R2KVS3</accession>
<dbReference type="InterPro" id="IPR050638">
    <property type="entry name" value="AA-Vitamin_Transporters"/>
</dbReference>
<feature type="transmembrane region" description="Helical" evidence="6">
    <location>
        <begin position="127"/>
        <end position="146"/>
    </location>
</feature>
<feature type="transmembrane region" description="Helical" evidence="6">
    <location>
        <begin position="158"/>
        <end position="179"/>
    </location>
</feature>
<proteinExistence type="inferred from homology"/>
<keyword evidence="3 6" id="KW-0812">Transmembrane</keyword>
<dbReference type="EMBL" id="SLWV01000005">
    <property type="protein sequence ID" value="TCO77923.1"/>
    <property type="molecule type" value="Genomic_DNA"/>
</dbReference>
<dbReference type="InterPro" id="IPR037185">
    <property type="entry name" value="EmrE-like"/>
</dbReference>
<evidence type="ECO:0000313" key="9">
    <source>
        <dbReference type="Proteomes" id="UP000294919"/>
    </source>
</evidence>
<evidence type="ECO:0000259" key="7">
    <source>
        <dbReference type="Pfam" id="PF00892"/>
    </source>
</evidence>
<comment type="caution">
    <text evidence="8">The sequence shown here is derived from an EMBL/GenBank/DDBJ whole genome shotgun (WGS) entry which is preliminary data.</text>
</comment>
<feature type="transmembrane region" description="Helical" evidence="6">
    <location>
        <begin position="254"/>
        <end position="273"/>
    </location>
</feature>
<comment type="similarity">
    <text evidence="2">Belongs to the EamA transporter family.</text>
</comment>
<feature type="domain" description="EamA" evidence="7">
    <location>
        <begin position="160"/>
        <end position="298"/>
    </location>
</feature>
<sequence length="299" mass="32669">MIFQNYMGEIAALSTAFCWAITATSFEHSAKKIGSMNLNLSRLFIGLLFLSAFTWFTRGHILPTDANASEWIWLMISGLVGIVIGDLLLFEAFVLIGSRISMLIYASVPPLSGLMAFLFLGERMTGLQILGMFLTLGGIAVVILVAEKDSKKVSFSHPVKGVLFAFGGALGQAAGYIIGKFGMASYDPFSSTQIRLIAGIIGFTVLFTIKDYWSKYFESFKRKDALVTLTVGSFFGPFLGISLSLYAIQKINPGVSSTLISITPIILIPYAFFIKKEKIAFREVMGTLITLSGVAIMFF</sequence>
<dbReference type="InterPro" id="IPR000620">
    <property type="entry name" value="EamA_dom"/>
</dbReference>
<name>A0A4R2KVS3_9FIRM</name>
<keyword evidence="4 6" id="KW-1133">Transmembrane helix</keyword>
<dbReference type="Pfam" id="PF00892">
    <property type="entry name" value="EamA"/>
    <property type="match status" value="2"/>
</dbReference>
<keyword evidence="5 6" id="KW-0472">Membrane</keyword>
<feature type="transmembrane region" description="Helical" evidence="6">
    <location>
        <begin position="280"/>
        <end position="298"/>
    </location>
</feature>